<comment type="caution">
    <text evidence="3">The sequence shown here is derived from an EMBL/GenBank/DDBJ whole genome shotgun (WGS) entry which is preliminary data.</text>
</comment>
<protein>
    <recommendedName>
        <fullName evidence="5">DUF4245 domain-containing protein</fullName>
    </recommendedName>
</protein>
<evidence type="ECO:0000256" key="2">
    <source>
        <dbReference type="SAM" id="SignalP"/>
    </source>
</evidence>
<sequence>MRRTGRFPRAWTLAVAASVASVCVSLAGCASMTGANAASLDSIAELARAVGIAPELVYTTEVDGYDLAPQSVGPGAADGMSATWFNSSTGAMLTIRSDSGELTEASCAATPLWDAPGGAVTCANEDGVWHRSAGGIHEYVAVRDGALIWVSGMNDASPADLLTAAKKVHVPSDAELELLFSDVPKTPGEPVERGDLPEDGDGAPIDPTGPGG</sequence>
<evidence type="ECO:0000313" key="3">
    <source>
        <dbReference type="EMBL" id="TFD26945.1"/>
    </source>
</evidence>
<feature type="signal peptide" evidence="2">
    <location>
        <begin position="1"/>
        <end position="37"/>
    </location>
</feature>
<gene>
    <name evidence="3" type="ORF">E3T27_06270</name>
</gene>
<keyword evidence="4" id="KW-1185">Reference proteome</keyword>
<name>A0A4V3IPA7_9MICO</name>
<dbReference type="OrthoDB" id="4828536at2"/>
<accession>A0A4V3IPA7</accession>
<dbReference type="PROSITE" id="PS51257">
    <property type="entry name" value="PROKAR_LIPOPROTEIN"/>
    <property type="match status" value="1"/>
</dbReference>
<feature type="chain" id="PRO_5020535065" description="DUF4245 domain-containing protein" evidence="2">
    <location>
        <begin position="38"/>
        <end position="212"/>
    </location>
</feature>
<feature type="region of interest" description="Disordered" evidence="1">
    <location>
        <begin position="179"/>
        <end position="212"/>
    </location>
</feature>
<proteinExistence type="predicted"/>
<reference evidence="3 4" key="1">
    <citation type="submission" date="2019-03" db="EMBL/GenBank/DDBJ databases">
        <title>Genomics of glacier-inhabiting Cryobacterium strains.</title>
        <authorList>
            <person name="Liu Q."/>
            <person name="Xin Y.-H."/>
        </authorList>
    </citation>
    <scope>NUCLEOTIDE SEQUENCE [LARGE SCALE GENOMIC DNA]</scope>
    <source>
        <strain evidence="3 4">TMT1-1</strain>
    </source>
</reference>
<evidence type="ECO:0008006" key="5">
    <source>
        <dbReference type="Google" id="ProtNLM"/>
    </source>
</evidence>
<evidence type="ECO:0000256" key="1">
    <source>
        <dbReference type="SAM" id="MobiDB-lite"/>
    </source>
</evidence>
<dbReference type="AlphaFoldDB" id="A0A4V3IPA7"/>
<organism evidence="3 4">
    <name type="scientific">Cryobacterium lyxosi</name>
    <dbReference type="NCBI Taxonomy" id="1259228"/>
    <lineage>
        <taxon>Bacteria</taxon>
        <taxon>Bacillati</taxon>
        <taxon>Actinomycetota</taxon>
        <taxon>Actinomycetes</taxon>
        <taxon>Micrococcales</taxon>
        <taxon>Microbacteriaceae</taxon>
        <taxon>Cryobacterium</taxon>
    </lineage>
</organism>
<evidence type="ECO:0000313" key="4">
    <source>
        <dbReference type="Proteomes" id="UP000298424"/>
    </source>
</evidence>
<dbReference type="Proteomes" id="UP000298424">
    <property type="component" value="Unassembled WGS sequence"/>
</dbReference>
<keyword evidence="2" id="KW-0732">Signal</keyword>
<dbReference type="EMBL" id="SOGT01000007">
    <property type="protein sequence ID" value="TFD26945.1"/>
    <property type="molecule type" value="Genomic_DNA"/>
</dbReference>